<proteinExistence type="predicted"/>
<dbReference type="Proteomes" id="UP000318571">
    <property type="component" value="Chromosome 11"/>
</dbReference>
<evidence type="ECO:0000256" key="1">
    <source>
        <dbReference type="SAM" id="MobiDB-lite"/>
    </source>
</evidence>
<accession>A0A553PM86</accession>
<dbReference type="AlphaFoldDB" id="A0A553PM86"/>
<keyword evidence="3" id="KW-1185">Reference proteome</keyword>
<evidence type="ECO:0000313" key="3">
    <source>
        <dbReference type="Proteomes" id="UP000318571"/>
    </source>
</evidence>
<feature type="region of interest" description="Disordered" evidence="1">
    <location>
        <begin position="1"/>
        <end position="37"/>
    </location>
</feature>
<feature type="compositionally biased region" description="Basic residues" evidence="1">
    <location>
        <begin position="11"/>
        <end position="22"/>
    </location>
</feature>
<organism evidence="2 3">
    <name type="scientific">Tigriopus californicus</name>
    <name type="common">Marine copepod</name>
    <dbReference type="NCBI Taxonomy" id="6832"/>
    <lineage>
        <taxon>Eukaryota</taxon>
        <taxon>Metazoa</taxon>
        <taxon>Ecdysozoa</taxon>
        <taxon>Arthropoda</taxon>
        <taxon>Crustacea</taxon>
        <taxon>Multicrustacea</taxon>
        <taxon>Hexanauplia</taxon>
        <taxon>Copepoda</taxon>
        <taxon>Harpacticoida</taxon>
        <taxon>Harpacticidae</taxon>
        <taxon>Tigriopus</taxon>
    </lineage>
</organism>
<evidence type="ECO:0000313" key="2">
    <source>
        <dbReference type="EMBL" id="TRY78787.1"/>
    </source>
</evidence>
<reference evidence="2 3" key="1">
    <citation type="journal article" date="2018" name="Nat. Ecol. Evol.">
        <title>Genomic signatures of mitonuclear coevolution across populations of Tigriopus californicus.</title>
        <authorList>
            <person name="Barreto F.S."/>
            <person name="Watson E.T."/>
            <person name="Lima T.G."/>
            <person name="Willett C.S."/>
            <person name="Edmands S."/>
            <person name="Li W."/>
            <person name="Burton R.S."/>
        </authorList>
    </citation>
    <scope>NUCLEOTIDE SEQUENCE [LARGE SCALE GENOMIC DNA]</scope>
    <source>
        <strain evidence="2 3">San Diego</strain>
    </source>
</reference>
<name>A0A553PM86_TIGCA</name>
<protein>
    <submittedName>
        <fullName evidence="2">Uncharacterized protein</fullName>
    </submittedName>
</protein>
<comment type="caution">
    <text evidence="2">The sequence shown here is derived from an EMBL/GenBank/DDBJ whole genome shotgun (WGS) entry which is preliminary data.</text>
</comment>
<sequence>MYSYTWPGHASKVRKRNTRGKSKGVAANQPPSPTLESLMGIESGAVTRSGETEEMNNWCWEKVLCSDPEMLIRQASRQSESESQNPLALQLKALDERKQAESLENPTPAMQALIQRLEERETERQHMSWQQQLHHLTVITKKAINEKENLDQEICSNTLLGS</sequence>
<gene>
    <name evidence="2" type="ORF">TCAL_11800</name>
</gene>
<dbReference type="EMBL" id="VCGU01000003">
    <property type="protein sequence ID" value="TRY78787.1"/>
    <property type="molecule type" value="Genomic_DNA"/>
</dbReference>